<evidence type="ECO:0000313" key="8">
    <source>
        <dbReference type="EMBL" id="KAF0029439.1"/>
    </source>
</evidence>
<evidence type="ECO:0000256" key="4">
    <source>
        <dbReference type="ARBA" id="ARBA00022729"/>
    </source>
</evidence>
<dbReference type="Gene3D" id="3.30.70.270">
    <property type="match status" value="2"/>
</dbReference>
<proteinExistence type="inferred from homology"/>
<dbReference type="Pfam" id="PF17919">
    <property type="entry name" value="RT_RNaseH_2"/>
    <property type="match status" value="1"/>
</dbReference>
<dbReference type="EMBL" id="VEVO01000016">
    <property type="protein sequence ID" value="KAF0029439.1"/>
    <property type="molecule type" value="Genomic_DNA"/>
</dbReference>
<reference evidence="8 9" key="1">
    <citation type="submission" date="2019-06" db="EMBL/GenBank/DDBJ databases">
        <title>Draft genomes of female and male turbot (Scophthalmus maximus).</title>
        <authorList>
            <person name="Xu H."/>
            <person name="Xu X.-W."/>
            <person name="Shao C."/>
            <person name="Chen S."/>
        </authorList>
    </citation>
    <scope>NUCLEOTIDE SEQUENCE [LARGE SCALE GENOMIC DNA]</scope>
    <source>
        <strain evidence="8">Ysfricsl-2016a</strain>
        <tissue evidence="8">Blood</tissue>
    </source>
</reference>
<dbReference type="SUPFAM" id="SSF56672">
    <property type="entry name" value="DNA/RNA polymerases"/>
    <property type="match status" value="1"/>
</dbReference>
<evidence type="ECO:0000256" key="3">
    <source>
        <dbReference type="ARBA" id="ARBA00012180"/>
    </source>
</evidence>
<dbReference type="Pfam" id="PF12020">
    <property type="entry name" value="TAFA"/>
    <property type="match status" value="1"/>
</dbReference>
<sequence>MDDILVFGSGEEKHNQRLNASLKTIRQSGLKLNKAKCSFGKSDLHYFGHIISAEGVKPDTSKVRAIAEMLSPSNVGELRRGLGLINYQGKFMPGLSNALHPVTELLRKESEWAWGELQERALGKAKAMLLSAPALAYYNSNRQTVVSADASSYGLGATLLQDHDGELRPMAFCSRTLAETEKRYSQIEMECLAAVWSCERFARYIQGLDRFVLQTDHKPLELLMNMYDLDKAPIRCQRLLMRLMRFNMTAVHVPGKQLIVADTLSGSPLSNEAESETDQDIVAYIRAVVTNKPMSSDKLKEIREATLNDADLQTIIRCIQNGWPRRMAVFPPSSAFYAARNHLSEADGLVLYQDRIVIPARLRANVLKQIHEGHQGLTKCHERARMSVWWPGISSKIKETQERASGWKNIYELFTLLCHLTNNRAAKEGFTCNNNNNKQPYLCVLSKLLKASESRMSERYMHIGSKGALLVMVLVISVSEMTVPAEGARAAHQVRTGTCEVVALHRCCNKNKIEERSQTVKCSCFPGQVAGTTRAAPSCVDASIVEQKWWCQMHPCLDGEECKVLPDLKGWSCATGNKIKTTKENIIRVTGGAHQISFMPLGAFVTQNLLWCERTLLKQMERSRENQTLVIAEFGWNEVECFTDWGRHLCKCDLCWRRAELDDRIDSAPATLIIARVGRKTAVWQRDRPTDAMVGLTFTVYTGVLYSGMVKIKVYHITQFPLTQRKLRPDAY</sequence>
<dbReference type="Gene3D" id="1.10.340.70">
    <property type="match status" value="1"/>
</dbReference>
<dbReference type="Proteomes" id="UP000438429">
    <property type="component" value="Unassembled WGS sequence"/>
</dbReference>
<evidence type="ECO:0000256" key="5">
    <source>
        <dbReference type="ARBA" id="ARBA00023268"/>
    </source>
</evidence>
<dbReference type="InterPro" id="IPR050951">
    <property type="entry name" value="Retrovirus_Pol_polyprotein"/>
</dbReference>
<evidence type="ECO:0000259" key="7">
    <source>
        <dbReference type="PROSITE" id="PS50878"/>
    </source>
</evidence>
<dbReference type="PANTHER" id="PTHR37984">
    <property type="entry name" value="PROTEIN CBG26694"/>
    <property type="match status" value="1"/>
</dbReference>
<evidence type="ECO:0000256" key="1">
    <source>
        <dbReference type="ARBA" id="ARBA00006101"/>
    </source>
</evidence>
<evidence type="ECO:0000256" key="6">
    <source>
        <dbReference type="ARBA" id="ARBA00039658"/>
    </source>
</evidence>
<gene>
    <name evidence="8" type="ORF">F2P81_018544</name>
</gene>
<dbReference type="GO" id="GO:0004523">
    <property type="term" value="F:RNA-DNA hybrid ribonuclease activity"/>
    <property type="evidence" value="ECO:0007669"/>
    <property type="project" value="UniProtKB-EC"/>
</dbReference>
<dbReference type="Pfam" id="PF17921">
    <property type="entry name" value="Integrase_H2C2"/>
    <property type="match status" value="1"/>
</dbReference>
<keyword evidence="4" id="KW-0732">Signal</keyword>
<organism evidence="8 9">
    <name type="scientific">Scophthalmus maximus</name>
    <name type="common">Turbot</name>
    <name type="synonym">Psetta maxima</name>
    <dbReference type="NCBI Taxonomy" id="52904"/>
    <lineage>
        <taxon>Eukaryota</taxon>
        <taxon>Metazoa</taxon>
        <taxon>Chordata</taxon>
        <taxon>Craniata</taxon>
        <taxon>Vertebrata</taxon>
        <taxon>Euteleostomi</taxon>
        <taxon>Actinopterygii</taxon>
        <taxon>Neopterygii</taxon>
        <taxon>Teleostei</taxon>
        <taxon>Neoteleostei</taxon>
        <taxon>Acanthomorphata</taxon>
        <taxon>Carangaria</taxon>
        <taxon>Pleuronectiformes</taxon>
        <taxon>Pleuronectoidei</taxon>
        <taxon>Scophthalmidae</taxon>
        <taxon>Scophthalmus</taxon>
    </lineage>
</organism>
<evidence type="ECO:0000313" key="9">
    <source>
        <dbReference type="Proteomes" id="UP000438429"/>
    </source>
</evidence>
<dbReference type="InterPro" id="IPR043502">
    <property type="entry name" value="DNA/RNA_pol_sf"/>
</dbReference>
<accession>A0A6A4SA31</accession>
<dbReference type="PANTHER" id="PTHR37984:SF5">
    <property type="entry name" value="PROTEIN NYNRIN-LIKE"/>
    <property type="match status" value="1"/>
</dbReference>
<dbReference type="InterPro" id="IPR043128">
    <property type="entry name" value="Rev_trsase/Diguanyl_cyclase"/>
</dbReference>
<dbReference type="InterPro" id="IPR020350">
    <property type="entry name" value="Chemokine-like_TAFA"/>
</dbReference>
<dbReference type="EC" id="3.1.26.4" evidence="3"/>
<comment type="caution">
    <text evidence="8">The sequence shown here is derived from an EMBL/GenBank/DDBJ whole genome shotgun (WGS) entry which is preliminary data.</text>
</comment>
<dbReference type="PROSITE" id="PS50878">
    <property type="entry name" value="RT_POL"/>
    <property type="match status" value="1"/>
</dbReference>
<evidence type="ECO:0000256" key="2">
    <source>
        <dbReference type="ARBA" id="ARBA00010879"/>
    </source>
</evidence>
<dbReference type="InterPro" id="IPR041577">
    <property type="entry name" value="RT_RNaseH_2"/>
</dbReference>
<protein>
    <recommendedName>
        <fullName evidence="6">Gypsy retrotransposon integrase-like protein 1</fullName>
        <ecNumber evidence="3">3.1.26.4</ecNumber>
    </recommendedName>
</protein>
<comment type="similarity">
    <text evidence="1">Belongs to the TAFA family.</text>
</comment>
<dbReference type="InterPro" id="IPR000477">
    <property type="entry name" value="RT_dom"/>
</dbReference>
<dbReference type="InterPro" id="IPR041588">
    <property type="entry name" value="Integrase_H2C2"/>
</dbReference>
<name>A0A6A4SA31_SCOMX</name>
<dbReference type="FunFam" id="3.30.70.270:FF:000020">
    <property type="entry name" value="Transposon Tf2-6 polyprotein-like Protein"/>
    <property type="match status" value="1"/>
</dbReference>
<dbReference type="Pfam" id="PF00078">
    <property type="entry name" value="RVT_1"/>
    <property type="match status" value="1"/>
</dbReference>
<dbReference type="AlphaFoldDB" id="A0A6A4SA31"/>
<dbReference type="CDD" id="cd09274">
    <property type="entry name" value="RNase_HI_RT_Ty3"/>
    <property type="match status" value="1"/>
</dbReference>
<feature type="domain" description="Reverse transcriptase" evidence="7">
    <location>
        <begin position="1"/>
        <end position="51"/>
    </location>
</feature>
<keyword evidence="5" id="KW-0511">Multifunctional enzyme</keyword>
<comment type="similarity">
    <text evidence="2">Belongs to the beta type-B retroviral polymerase family. HERV class-II K(HML-2) pol subfamily.</text>
</comment>